<keyword evidence="3" id="KW-1185">Reference proteome</keyword>
<protein>
    <submittedName>
        <fullName evidence="2">Uncharacterized protein</fullName>
    </submittedName>
</protein>
<organism evidence="2 3">
    <name type="scientific">Winogradskyella pulchriflava</name>
    <dbReference type="NCBI Taxonomy" id="1110688"/>
    <lineage>
        <taxon>Bacteria</taxon>
        <taxon>Pseudomonadati</taxon>
        <taxon>Bacteroidota</taxon>
        <taxon>Flavobacteriia</taxon>
        <taxon>Flavobacteriales</taxon>
        <taxon>Flavobacteriaceae</taxon>
        <taxon>Winogradskyella</taxon>
    </lineage>
</organism>
<evidence type="ECO:0000313" key="2">
    <source>
        <dbReference type="EMBL" id="MFC0605640.1"/>
    </source>
</evidence>
<reference evidence="2 3" key="1">
    <citation type="submission" date="2024-09" db="EMBL/GenBank/DDBJ databases">
        <authorList>
            <person name="Sun Q."/>
            <person name="Mori K."/>
        </authorList>
    </citation>
    <scope>NUCLEOTIDE SEQUENCE [LARGE SCALE GENOMIC DNA]</scope>
    <source>
        <strain evidence="2 3">NCAIM B.02481</strain>
    </source>
</reference>
<gene>
    <name evidence="2" type="ORF">ACFFGA_13810</name>
</gene>
<dbReference type="RefSeq" id="WP_386064915.1">
    <property type="nucleotide sequence ID" value="NZ_JBHLTQ010000007.1"/>
</dbReference>
<comment type="caution">
    <text evidence="2">The sequence shown here is derived from an EMBL/GenBank/DDBJ whole genome shotgun (WGS) entry which is preliminary data.</text>
</comment>
<accession>A0ABV6QD65</accession>
<sequence length="181" mass="21145">MLDKAAEAVSESAEQSQESVSQHNFNTVAVDSMYRLDVPKYMKKLENLHPEASLQYANIYKEAYTVVIHESKDEFVEIFTELDEYNSELSPVENYVIVQKKMFEETISSLRIQDYGLVEINNLPARQIKVFGVIDNINFAYLVAFIEGDDNIYMIMNWTTDDRFKRFENTFEYINGTFKLL</sequence>
<feature type="compositionally biased region" description="Low complexity" evidence="1">
    <location>
        <begin position="7"/>
        <end position="21"/>
    </location>
</feature>
<dbReference type="Proteomes" id="UP001589832">
    <property type="component" value="Unassembled WGS sequence"/>
</dbReference>
<dbReference type="EMBL" id="JBHLTQ010000007">
    <property type="protein sequence ID" value="MFC0605640.1"/>
    <property type="molecule type" value="Genomic_DNA"/>
</dbReference>
<feature type="region of interest" description="Disordered" evidence="1">
    <location>
        <begin position="1"/>
        <end position="21"/>
    </location>
</feature>
<name>A0ABV6QD65_9FLAO</name>
<evidence type="ECO:0000313" key="3">
    <source>
        <dbReference type="Proteomes" id="UP001589832"/>
    </source>
</evidence>
<proteinExistence type="predicted"/>
<dbReference type="Gene3D" id="3.40.1000.10">
    <property type="entry name" value="Mog1/PsbP, alpha/beta/alpha sandwich"/>
    <property type="match status" value="1"/>
</dbReference>
<evidence type="ECO:0000256" key="1">
    <source>
        <dbReference type="SAM" id="MobiDB-lite"/>
    </source>
</evidence>